<sequence length="63" mass="7350">MASDQSQVIRLNTLEVFVKKICNILVDLDVPIMLLAALKKNKYRKPSTGIYEYTCREYVDRLK</sequence>
<dbReference type="EMBL" id="CP003524">
    <property type="protein sequence ID" value="AFN83260.1"/>
    <property type="molecule type" value="Genomic_DNA"/>
</dbReference>
<dbReference type="InterPro" id="IPR013954">
    <property type="entry name" value="PNK3P"/>
</dbReference>
<evidence type="ECO:0000313" key="1">
    <source>
        <dbReference type="EMBL" id="AFN83260.1"/>
    </source>
</evidence>
<dbReference type="Pfam" id="PF08645">
    <property type="entry name" value="PNK3P"/>
    <property type="match status" value="1"/>
</dbReference>
<protein>
    <submittedName>
        <fullName evidence="1">DNA 3'-phosphatase</fullName>
    </submittedName>
</protein>
<gene>
    <name evidence="1" type="ordered locus">EROM_070090</name>
</gene>
<evidence type="ECO:0000313" key="2">
    <source>
        <dbReference type="Proteomes" id="UP000010094"/>
    </source>
</evidence>
<keyword evidence="2" id="KW-1185">Reference proteome</keyword>
<organism evidence="1 2">
    <name type="scientific">Encephalitozoon romaleae (strain SJ-2008)</name>
    <name type="common">Microsporidian parasite</name>
    <dbReference type="NCBI Taxonomy" id="1178016"/>
    <lineage>
        <taxon>Eukaryota</taxon>
        <taxon>Fungi</taxon>
        <taxon>Fungi incertae sedis</taxon>
        <taxon>Microsporidia</taxon>
        <taxon>Unikaryonidae</taxon>
        <taxon>Encephalitozoon</taxon>
    </lineage>
</organism>
<dbReference type="RefSeq" id="XP_009264757.1">
    <property type="nucleotide sequence ID" value="XM_009266482.1"/>
</dbReference>
<proteinExistence type="predicted"/>
<dbReference type="Gene3D" id="3.40.50.1000">
    <property type="entry name" value="HAD superfamily/HAD-like"/>
    <property type="match status" value="1"/>
</dbReference>
<dbReference type="KEGG" id="ero:EROM_070090"/>
<dbReference type="OrthoDB" id="19045at2759"/>
<dbReference type="AlphaFoldDB" id="I7AF14"/>
<reference evidence="1 2" key="1">
    <citation type="journal article" date="2012" name="Proc. Natl. Acad. Sci. U.S.A.">
        <title>Gain and loss of multiple functionally related, horizontally transferred genes in the reduced genomes of two microsporidian parasites.</title>
        <authorList>
            <person name="Pombert J.-F."/>
            <person name="Selman M."/>
            <person name="Burki F."/>
            <person name="Bardell F.T."/>
            <person name="Farinelli L."/>
            <person name="Solter L.F."/>
            <person name="Whitman D.W."/>
            <person name="Weiss L.M."/>
            <person name="Corradi N."/>
            <person name="Keeling P.J."/>
        </authorList>
    </citation>
    <scope>NUCLEOTIDE SEQUENCE [LARGE SCALE GENOMIC DNA]</scope>
    <source>
        <strain evidence="1 2">SJ-2008</strain>
    </source>
</reference>
<dbReference type="Proteomes" id="UP000010094">
    <property type="component" value="Chromosome VII"/>
</dbReference>
<name>I7AF14_ENCRO</name>
<dbReference type="HOGENOM" id="CLU_2885769_0_0_1"/>
<dbReference type="GeneID" id="20521567"/>
<dbReference type="InterPro" id="IPR023214">
    <property type="entry name" value="HAD_sf"/>
</dbReference>
<dbReference type="VEuPathDB" id="MicrosporidiaDB:EROM_070090"/>
<accession>I7AF14</accession>